<keyword evidence="3" id="KW-1185">Reference proteome</keyword>
<accession>A0A9D4QBB5</accession>
<gene>
    <name evidence="2" type="ORF">HPB52_022167</name>
</gene>
<name>A0A9D4QBB5_RHISA</name>
<feature type="region of interest" description="Disordered" evidence="1">
    <location>
        <begin position="189"/>
        <end position="210"/>
    </location>
</feature>
<feature type="compositionally biased region" description="Low complexity" evidence="1">
    <location>
        <begin position="102"/>
        <end position="120"/>
    </location>
</feature>
<organism evidence="2 3">
    <name type="scientific">Rhipicephalus sanguineus</name>
    <name type="common">Brown dog tick</name>
    <name type="synonym">Ixodes sanguineus</name>
    <dbReference type="NCBI Taxonomy" id="34632"/>
    <lineage>
        <taxon>Eukaryota</taxon>
        <taxon>Metazoa</taxon>
        <taxon>Ecdysozoa</taxon>
        <taxon>Arthropoda</taxon>
        <taxon>Chelicerata</taxon>
        <taxon>Arachnida</taxon>
        <taxon>Acari</taxon>
        <taxon>Parasitiformes</taxon>
        <taxon>Ixodida</taxon>
        <taxon>Ixodoidea</taxon>
        <taxon>Ixodidae</taxon>
        <taxon>Rhipicephalinae</taxon>
        <taxon>Rhipicephalus</taxon>
        <taxon>Rhipicephalus</taxon>
    </lineage>
</organism>
<proteinExistence type="predicted"/>
<evidence type="ECO:0000256" key="1">
    <source>
        <dbReference type="SAM" id="MobiDB-lite"/>
    </source>
</evidence>
<evidence type="ECO:0000313" key="2">
    <source>
        <dbReference type="EMBL" id="KAH7973161.1"/>
    </source>
</evidence>
<feature type="region of interest" description="Disordered" evidence="1">
    <location>
        <begin position="98"/>
        <end position="172"/>
    </location>
</feature>
<comment type="caution">
    <text evidence="2">The sequence shown here is derived from an EMBL/GenBank/DDBJ whole genome shotgun (WGS) entry which is preliminary data.</text>
</comment>
<protein>
    <submittedName>
        <fullName evidence="2">Uncharacterized protein</fullName>
    </submittedName>
</protein>
<dbReference type="EMBL" id="JABSTV010001247">
    <property type="protein sequence ID" value="KAH7973161.1"/>
    <property type="molecule type" value="Genomic_DNA"/>
</dbReference>
<sequence length="580" mass="62218">MFSGRTGRDVVGNTPPTEVALFKHARKVRAQRPRPLQCGKCGGYGHCNARCTSSPRCLRCEGIMLERTARPPVLSASTAMAPTSPPNPAAERLVKNNKDAPARAPSAAVSSAVQPGGAAPPATPDPLHPTARYTRMRSRSPCCCSSGPHQDPPARWTGLPALQRGPGRPRRTRPAWLATRCFGRGFSSGTSVPSTADMPSCPTSSSGARHLRSRRNLTELHRTAAQFGAVRAASHPTGKPRAPIYVRAYVPHATAVALTVRMGATDTSVASVYVRSTAFSSRACQLAALDTDHREAVRDYYGLPHTSQVGPTLAEAGETPVSLRVTKLALRLKSTTQGQILVSRLHALPHSSMGQRTLAGVKAKAHSPSQLSCRSCREGGTPSQRRVHRLRELDASSSPAMFAANIPILGWRPAMPHDLRLLLRLRFGCHYAAVRKHRLSGQGSPYCADCGELETLEHLLLHSTALDASRNTMLDVYARLGLPRSCDKDLLFPECRSDHVKWALSALLVFIDGNGLRESESAGSQRVAGEGETNAFTAAFCPVGGASALPEKNERLAGTRAARWLPSDSPSEYSKTLSDA</sequence>
<dbReference type="VEuPathDB" id="VectorBase:RSAN_027708"/>
<reference evidence="2" key="1">
    <citation type="journal article" date="2020" name="Cell">
        <title>Large-Scale Comparative Analyses of Tick Genomes Elucidate Their Genetic Diversity and Vector Capacities.</title>
        <authorList>
            <consortium name="Tick Genome and Microbiome Consortium (TIGMIC)"/>
            <person name="Jia N."/>
            <person name="Wang J."/>
            <person name="Shi W."/>
            <person name="Du L."/>
            <person name="Sun Y."/>
            <person name="Zhan W."/>
            <person name="Jiang J.F."/>
            <person name="Wang Q."/>
            <person name="Zhang B."/>
            <person name="Ji P."/>
            <person name="Bell-Sakyi L."/>
            <person name="Cui X.M."/>
            <person name="Yuan T.T."/>
            <person name="Jiang B.G."/>
            <person name="Yang W.F."/>
            <person name="Lam T.T."/>
            <person name="Chang Q.C."/>
            <person name="Ding S.J."/>
            <person name="Wang X.J."/>
            <person name="Zhu J.G."/>
            <person name="Ruan X.D."/>
            <person name="Zhao L."/>
            <person name="Wei J.T."/>
            <person name="Ye R.Z."/>
            <person name="Que T.C."/>
            <person name="Du C.H."/>
            <person name="Zhou Y.H."/>
            <person name="Cheng J.X."/>
            <person name="Dai P.F."/>
            <person name="Guo W.B."/>
            <person name="Han X.H."/>
            <person name="Huang E.J."/>
            <person name="Li L.F."/>
            <person name="Wei W."/>
            <person name="Gao Y.C."/>
            <person name="Liu J.Z."/>
            <person name="Shao H.Z."/>
            <person name="Wang X."/>
            <person name="Wang C.C."/>
            <person name="Yang T.C."/>
            <person name="Huo Q.B."/>
            <person name="Li W."/>
            <person name="Chen H.Y."/>
            <person name="Chen S.E."/>
            <person name="Zhou L.G."/>
            <person name="Ni X.B."/>
            <person name="Tian J.H."/>
            <person name="Sheng Y."/>
            <person name="Liu T."/>
            <person name="Pan Y.S."/>
            <person name="Xia L.Y."/>
            <person name="Li J."/>
            <person name="Zhao F."/>
            <person name="Cao W.C."/>
        </authorList>
    </citation>
    <scope>NUCLEOTIDE SEQUENCE</scope>
    <source>
        <strain evidence="2">Rsan-2018</strain>
    </source>
</reference>
<dbReference type="AlphaFoldDB" id="A0A9D4QBB5"/>
<dbReference type="Proteomes" id="UP000821837">
    <property type="component" value="Chromosome 11"/>
</dbReference>
<evidence type="ECO:0000313" key="3">
    <source>
        <dbReference type="Proteomes" id="UP000821837"/>
    </source>
</evidence>
<reference evidence="2" key="2">
    <citation type="submission" date="2021-09" db="EMBL/GenBank/DDBJ databases">
        <authorList>
            <person name="Jia N."/>
            <person name="Wang J."/>
            <person name="Shi W."/>
            <person name="Du L."/>
            <person name="Sun Y."/>
            <person name="Zhan W."/>
            <person name="Jiang J."/>
            <person name="Wang Q."/>
            <person name="Zhang B."/>
            <person name="Ji P."/>
            <person name="Sakyi L.B."/>
            <person name="Cui X."/>
            <person name="Yuan T."/>
            <person name="Jiang B."/>
            <person name="Yang W."/>
            <person name="Lam T.T.-Y."/>
            <person name="Chang Q."/>
            <person name="Ding S."/>
            <person name="Wang X."/>
            <person name="Zhu J."/>
            <person name="Ruan X."/>
            <person name="Zhao L."/>
            <person name="Wei J."/>
            <person name="Que T."/>
            <person name="Du C."/>
            <person name="Cheng J."/>
            <person name="Dai P."/>
            <person name="Han X."/>
            <person name="Huang E."/>
            <person name="Gao Y."/>
            <person name="Liu J."/>
            <person name="Shao H."/>
            <person name="Ye R."/>
            <person name="Li L."/>
            <person name="Wei W."/>
            <person name="Wang X."/>
            <person name="Wang C."/>
            <person name="Huo Q."/>
            <person name="Li W."/>
            <person name="Guo W."/>
            <person name="Chen H."/>
            <person name="Chen S."/>
            <person name="Zhou L."/>
            <person name="Zhou L."/>
            <person name="Ni X."/>
            <person name="Tian J."/>
            <person name="Zhou Y."/>
            <person name="Sheng Y."/>
            <person name="Liu T."/>
            <person name="Pan Y."/>
            <person name="Xia L."/>
            <person name="Li J."/>
            <person name="Zhao F."/>
            <person name="Cao W."/>
        </authorList>
    </citation>
    <scope>NUCLEOTIDE SEQUENCE</scope>
    <source>
        <strain evidence="2">Rsan-2018</strain>
        <tissue evidence="2">Larvae</tissue>
    </source>
</reference>